<feature type="region of interest" description="Disordered" evidence="1">
    <location>
        <begin position="702"/>
        <end position="723"/>
    </location>
</feature>
<proteinExistence type="predicted"/>
<organism evidence="2 3">
    <name type="scientific">Dryococelus australis</name>
    <dbReference type="NCBI Taxonomy" id="614101"/>
    <lineage>
        <taxon>Eukaryota</taxon>
        <taxon>Metazoa</taxon>
        <taxon>Ecdysozoa</taxon>
        <taxon>Arthropoda</taxon>
        <taxon>Hexapoda</taxon>
        <taxon>Insecta</taxon>
        <taxon>Pterygota</taxon>
        <taxon>Neoptera</taxon>
        <taxon>Polyneoptera</taxon>
        <taxon>Phasmatodea</taxon>
        <taxon>Verophasmatodea</taxon>
        <taxon>Anareolatae</taxon>
        <taxon>Phasmatidae</taxon>
        <taxon>Eurycanthinae</taxon>
        <taxon>Dryococelus</taxon>
    </lineage>
</organism>
<reference evidence="2 3" key="1">
    <citation type="submission" date="2023-02" db="EMBL/GenBank/DDBJ databases">
        <title>LHISI_Scaffold_Assembly.</title>
        <authorList>
            <person name="Stuart O.P."/>
            <person name="Cleave R."/>
            <person name="Magrath M.J.L."/>
            <person name="Mikheyev A.S."/>
        </authorList>
    </citation>
    <scope>NUCLEOTIDE SEQUENCE [LARGE SCALE GENOMIC DNA]</scope>
    <source>
        <strain evidence="2">Daus_M_001</strain>
        <tissue evidence="2">Leg muscle</tissue>
    </source>
</reference>
<evidence type="ECO:0000313" key="2">
    <source>
        <dbReference type="EMBL" id="KAJ8883132.1"/>
    </source>
</evidence>
<evidence type="ECO:0000256" key="1">
    <source>
        <dbReference type="SAM" id="MobiDB-lite"/>
    </source>
</evidence>
<gene>
    <name evidence="2" type="ORF">PR048_014972</name>
</gene>
<dbReference type="EMBL" id="JARBHB010000005">
    <property type="protein sequence ID" value="KAJ8883132.1"/>
    <property type="molecule type" value="Genomic_DNA"/>
</dbReference>
<evidence type="ECO:0000313" key="3">
    <source>
        <dbReference type="Proteomes" id="UP001159363"/>
    </source>
</evidence>
<protein>
    <submittedName>
        <fullName evidence="2">Uncharacterized protein</fullName>
    </submittedName>
</protein>
<sequence length="758" mass="85133">MLGFTRRDRKRADYIRSVTKVRDILERAKTLKWQWAGHIARRSDNRWTTAVIYWIPRDLKKSRGRPPDRWGREIRVVGVNWKNIAHDLFAWKELETTYHRIGRATPPQRCIATLATRLRSRNVRPTVDEYTEEKFEWRFLWHLSSPNDWFRCETCDVELSYQVVMLPSTLRNLGSEVLRADRGKCGRCGTPARNVAFVYLELAASFRYARSGSDPPRSSPPLGRPSRCLMALPPEQPGMIDGGDAWLASQALLLSPVGEADEIGEWLGVSARIIDNANGKCLAVRHVHRRVHPLTLWSSDINPLDIFLLNFVKYVVYKTPVRHLQDLRACVTTEIAQSGLLLVFGHMDVHRVCAKSIGYVRRDFARLLHVQDPPRRTVLCWEHKLLLVGSLKTKEIQDTCAAVEASVLQSPMKTEETPVSLRDTLVNGNVSYVSTYRNLDCAAGNRTRVCLVARLPVSRLERTGFNPRPSCTRVFASGDRAGRCCWLAGIFSEIYCFPLPCIPVLLHSHLISPSSALEFSLMKATPNFSTQLNSANFGRPPVAQSVDAPPIWVAGDSGFKSLQSNVAPRALAVRSQRGQSTSSLVYAWQWRAEGVAETATEAHEGGQVAMVTAGAPLFAALNRPGRDVLCNWVYVDVAQGEGVSEVSIEQLRCEGAGKTGDHLENLADERHRPAGTMRTCEDPAVTRPGIENVSRMWEVQQPNRSAAVPRPLRPPSSTTVRSLETEKQICQEQERNRPWLGKIPSTGCVRYRKRLILS</sequence>
<accession>A0ABQ9HFV5</accession>
<dbReference type="Proteomes" id="UP001159363">
    <property type="component" value="Chromosome 4"/>
</dbReference>
<name>A0ABQ9HFV5_9NEOP</name>
<keyword evidence="3" id="KW-1185">Reference proteome</keyword>
<comment type="caution">
    <text evidence="2">The sequence shown here is derived from an EMBL/GenBank/DDBJ whole genome shotgun (WGS) entry which is preliminary data.</text>
</comment>